<dbReference type="GO" id="GO:0046785">
    <property type="term" value="P:microtubule polymerization"/>
    <property type="evidence" value="ECO:0007669"/>
    <property type="project" value="InterPro"/>
</dbReference>
<feature type="region of interest" description="Disordered" evidence="1">
    <location>
        <begin position="1"/>
        <end position="41"/>
    </location>
</feature>
<name>A0A8K0A7A8_BRALA</name>
<feature type="compositionally biased region" description="Basic and acidic residues" evidence="1">
    <location>
        <begin position="29"/>
        <end position="40"/>
    </location>
</feature>
<accession>A0A8K0A7A8</accession>
<evidence type="ECO:0000256" key="1">
    <source>
        <dbReference type="SAM" id="MobiDB-lite"/>
    </source>
</evidence>
<dbReference type="EMBL" id="OV696692">
    <property type="protein sequence ID" value="CAH1269369.1"/>
    <property type="molecule type" value="Genomic_DNA"/>
</dbReference>
<protein>
    <submittedName>
        <fullName evidence="2">TPPP3 protein</fullName>
    </submittedName>
</protein>
<organism evidence="2 3">
    <name type="scientific">Branchiostoma lanceolatum</name>
    <name type="common">Common lancelet</name>
    <name type="synonym">Amphioxus lanceolatum</name>
    <dbReference type="NCBI Taxonomy" id="7740"/>
    <lineage>
        <taxon>Eukaryota</taxon>
        <taxon>Metazoa</taxon>
        <taxon>Chordata</taxon>
        <taxon>Cephalochordata</taxon>
        <taxon>Leptocardii</taxon>
        <taxon>Amphioxiformes</taxon>
        <taxon>Branchiostomatidae</taxon>
        <taxon>Branchiostoma</taxon>
    </lineage>
</organism>
<evidence type="ECO:0000313" key="2">
    <source>
        <dbReference type="EMBL" id="CAH1269369.1"/>
    </source>
</evidence>
<feature type="compositionally biased region" description="Basic and acidic residues" evidence="1">
    <location>
        <begin position="70"/>
        <end position="98"/>
    </location>
</feature>
<proteinExistence type="predicted"/>
<sequence>MKPSDKRSKTGGVDRVTDTSQYTGSHKKRFDETGKGKGIEVNEGYVAPSLVQAMSEAMSEWTAKAGGVDCRTDTSKDTGSPKERFAVETGKGKEGREDLADDPGDVGAYKGEERADNPDDPGDVGAYKGEERADNPDDPGDVGAYKGEERADNPDDPGDVGAYKGEST</sequence>
<feature type="region of interest" description="Disordered" evidence="1">
    <location>
        <begin position="64"/>
        <end position="168"/>
    </location>
</feature>
<dbReference type="InterPro" id="IPR008907">
    <property type="entry name" value="TPP/p25"/>
</dbReference>
<dbReference type="Pfam" id="PF05517">
    <property type="entry name" value="p25-alpha"/>
    <property type="match status" value="2"/>
</dbReference>
<dbReference type="GO" id="GO:0001578">
    <property type="term" value="P:microtubule bundle formation"/>
    <property type="evidence" value="ECO:0007669"/>
    <property type="project" value="TreeGrafter"/>
</dbReference>
<dbReference type="Proteomes" id="UP000838412">
    <property type="component" value="Chromosome 7"/>
</dbReference>
<reference evidence="2" key="1">
    <citation type="submission" date="2022-01" db="EMBL/GenBank/DDBJ databases">
        <authorList>
            <person name="Braso-Vives M."/>
        </authorList>
    </citation>
    <scope>NUCLEOTIDE SEQUENCE</scope>
</reference>
<gene>
    <name evidence="2" type="primary">TPPP3</name>
    <name evidence="2" type="ORF">BLAG_LOCUS22033</name>
</gene>
<dbReference type="GO" id="GO:0005874">
    <property type="term" value="C:microtubule"/>
    <property type="evidence" value="ECO:0007669"/>
    <property type="project" value="TreeGrafter"/>
</dbReference>
<keyword evidence="3" id="KW-1185">Reference proteome</keyword>
<dbReference type="PANTHER" id="PTHR12932:SF9">
    <property type="entry name" value="TUBULIN POLYMERIZATION-PROMOTING PROTEIN HOMOLOG"/>
    <property type="match status" value="1"/>
</dbReference>
<evidence type="ECO:0000313" key="3">
    <source>
        <dbReference type="Proteomes" id="UP000838412"/>
    </source>
</evidence>
<dbReference type="GO" id="GO:0032273">
    <property type="term" value="P:positive regulation of protein polymerization"/>
    <property type="evidence" value="ECO:0007669"/>
    <property type="project" value="TreeGrafter"/>
</dbReference>
<dbReference type="PANTHER" id="PTHR12932">
    <property type="entry name" value="P25 ALPHA-RELATED"/>
    <property type="match status" value="1"/>
</dbReference>
<dbReference type="GO" id="GO:0015631">
    <property type="term" value="F:tubulin binding"/>
    <property type="evidence" value="ECO:0007669"/>
    <property type="project" value="InterPro"/>
</dbReference>
<dbReference type="AlphaFoldDB" id="A0A8K0A7A8"/>
<dbReference type="OrthoDB" id="548799at2759"/>